<reference evidence="2" key="1">
    <citation type="journal article" date="2020" name="Nat. Commun.">
        <title>Large-scale genome sequencing of mycorrhizal fungi provides insights into the early evolution of symbiotic traits.</title>
        <authorList>
            <person name="Miyauchi S."/>
            <person name="Kiss E."/>
            <person name="Kuo A."/>
            <person name="Drula E."/>
            <person name="Kohler A."/>
            <person name="Sanchez-Garcia M."/>
            <person name="Morin E."/>
            <person name="Andreopoulos B."/>
            <person name="Barry K.W."/>
            <person name="Bonito G."/>
            <person name="Buee M."/>
            <person name="Carver A."/>
            <person name="Chen C."/>
            <person name="Cichocki N."/>
            <person name="Clum A."/>
            <person name="Culley D."/>
            <person name="Crous P.W."/>
            <person name="Fauchery L."/>
            <person name="Girlanda M."/>
            <person name="Hayes R.D."/>
            <person name="Keri Z."/>
            <person name="LaButti K."/>
            <person name="Lipzen A."/>
            <person name="Lombard V."/>
            <person name="Magnuson J."/>
            <person name="Maillard F."/>
            <person name="Murat C."/>
            <person name="Nolan M."/>
            <person name="Ohm R.A."/>
            <person name="Pangilinan J."/>
            <person name="Pereira M.F."/>
            <person name="Perotto S."/>
            <person name="Peter M."/>
            <person name="Pfister S."/>
            <person name="Riley R."/>
            <person name="Sitrit Y."/>
            <person name="Stielow J.B."/>
            <person name="Szollosi G."/>
            <person name="Zifcakova L."/>
            <person name="Stursova M."/>
            <person name="Spatafora J.W."/>
            <person name="Tedersoo L."/>
            <person name="Vaario L.M."/>
            <person name="Yamada A."/>
            <person name="Yan M."/>
            <person name="Wang P."/>
            <person name="Xu J."/>
            <person name="Bruns T."/>
            <person name="Baldrian P."/>
            <person name="Vilgalys R."/>
            <person name="Dunand C."/>
            <person name="Henrissat B."/>
            <person name="Grigoriev I.V."/>
            <person name="Hibbett D."/>
            <person name="Nagy L.G."/>
            <person name="Martin F.M."/>
        </authorList>
    </citation>
    <scope>NUCLEOTIDE SEQUENCE</scope>
    <source>
        <strain evidence="2">UP504</strain>
    </source>
</reference>
<organism evidence="2 3">
    <name type="scientific">Hydnum rufescens UP504</name>
    <dbReference type="NCBI Taxonomy" id="1448309"/>
    <lineage>
        <taxon>Eukaryota</taxon>
        <taxon>Fungi</taxon>
        <taxon>Dikarya</taxon>
        <taxon>Basidiomycota</taxon>
        <taxon>Agaricomycotina</taxon>
        <taxon>Agaricomycetes</taxon>
        <taxon>Cantharellales</taxon>
        <taxon>Hydnaceae</taxon>
        <taxon>Hydnum</taxon>
    </lineage>
</organism>
<feature type="compositionally biased region" description="Polar residues" evidence="1">
    <location>
        <begin position="45"/>
        <end position="60"/>
    </location>
</feature>
<keyword evidence="3" id="KW-1185">Reference proteome</keyword>
<accession>A0A9P6AH22</accession>
<comment type="caution">
    <text evidence="2">The sequence shown here is derived from an EMBL/GenBank/DDBJ whole genome shotgun (WGS) entry which is preliminary data.</text>
</comment>
<gene>
    <name evidence="2" type="ORF">BS47DRAFT_1353705</name>
</gene>
<evidence type="ECO:0000313" key="2">
    <source>
        <dbReference type="EMBL" id="KAF9505722.1"/>
    </source>
</evidence>
<feature type="compositionally biased region" description="Polar residues" evidence="1">
    <location>
        <begin position="11"/>
        <end position="26"/>
    </location>
</feature>
<dbReference type="EMBL" id="MU129139">
    <property type="protein sequence ID" value="KAF9505722.1"/>
    <property type="molecule type" value="Genomic_DNA"/>
</dbReference>
<dbReference type="AlphaFoldDB" id="A0A9P6AH22"/>
<protein>
    <submittedName>
        <fullName evidence="2">Uncharacterized protein</fullName>
    </submittedName>
</protein>
<feature type="compositionally biased region" description="Basic residues" evidence="1">
    <location>
        <begin position="1"/>
        <end position="10"/>
    </location>
</feature>
<proteinExistence type="predicted"/>
<evidence type="ECO:0000313" key="3">
    <source>
        <dbReference type="Proteomes" id="UP000886523"/>
    </source>
</evidence>
<feature type="region of interest" description="Disordered" evidence="1">
    <location>
        <begin position="1"/>
        <end position="60"/>
    </location>
</feature>
<evidence type="ECO:0000256" key="1">
    <source>
        <dbReference type="SAM" id="MobiDB-lite"/>
    </source>
</evidence>
<sequence length="60" mass="6188">MGNGPKKKSVRSNIADSQSCVSTSVAATGARKSAQAVKSSRIRTPASSVISQIQRRSTGP</sequence>
<dbReference type="Proteomes" id="UP000886523">
    <property type="component" value="Unassembled WGS sequence"/>
</dbReference>
<name>A0A9P6AH22_9AGAM</name>